<feature type="compositionally biased region" description="Basic and acidic residues" evidence="1">
    <location>
        <begin position="229"/>
        <end position="247"/>
    </location>
</feature>
<feature type="region of interest" description="Disordered" evidence="1">
    <location>
        <begin position="225"/>
        <end position="247"/>
    </location>
</feature>
<dbReference type="EMBL" id="BAABRL010000009">
    <property type="protein sequence ID" value="GAA5496718.1"/>
    <property type="molecule type" value="Genomic_DNA"/>
</dbReference>
<gene>
    <name evidence="2" type="ORF">Rhal01_02903</name>
</gene>
<dbReference type="Proteomes" id="UP001424741">
    <property type="component" value="Unassembled WGS sequence"/>
</dbReference>
<reference evidence="2 3" key="1">
    <citation type="submission" date="2024-02" db="EMBL/GenBank/DDBJ databases">
        <title>Rubritalea halochordaticola NBRC 107102.</title>
        <authorList>
            <person name="Ichikawa N."/>
            <person name="Katano-Makiyama Y."/>
            <person name="Hidaka K."/>
        </authorList>
    </citation>
    <scope>NUCLEOTIDE SEQUENCE [LARGE SCALE GENOMIC DNA]</scope>
    <source>
        <strain evidence="2 3">NBRC 107102</strain>
    </source>
</reference>
<evidence type="ECO:0000313" key="2">
    <source>
        <dbReference type="EMBL" id="GAA5496718.1"/>
    </source>
</evidence>
<comment type="caution">
    <text evidence="2">The sequence shown here is derived from an EMBL/GenBank/DDBJ whole genome shotgun (WGS) entry which is preliminary data.</text>
</comment>
<proteinExistence type="predicted"/>
<organism evidence="2 3">
    <name type="scientific">Rubritalea halochordaticola</name>
    <dbReference type="NCBI Taxonomy" id="714537"/>
    <lineage>
        <taxon>Bacteria</taxon>
        <taxon>Pseudomonadati</taxon>
        <taxon>Verrucomicrobiota</taxon>
        <taxon>Verrucomicrobiia</taxon>
        <taxon>Verrucomicrobiales</taxon>
        <taxon>Rubritaleaceae</taxon>
        <taxon>Rubritalea</taxon>
    </lineage>
</organism>
<evidence type="ECO:0000256" key="1">
    <source>
        <dbReference type="SAM" id="MobiDB-lite"/>
    </source>
</evidence>
<evidence type="ECO:0000313" key="3">
    <source>
        <dbReference type="Proteomes" id="UP001424741"/>
    </source>
</evidence>
<accession>A0ABP9V209</accession>
<sequence>MKYVSILAILVWLMGAGVHAEVAVNLKKETLESLDHALSRYHKKLIEEMPEKVRLHLSSIEKPKSIHDLKNEDSIRWIHHHVLLGPDEDLSKKMDELMSDLAVSGDKLHGDDVASIFESSFFASWNKDNFNLEESIVKSAIFWRENSDPPHRLSPDGLSVIGWHWRLNVKSREGGVLHVGIDEKKRTFICYEYTVGLYFPEGETLERIYREIVQDPDMAGQFLGKGRKQKLERIQPKPHDKADRGMK</sequence>
<protein>
    <submittedName>
        <fullName evidence="2">Uncharacterized protein</fullName>
    </submittedName>
</protein>
<dbReference type="RefSeq" id="WP_346189341.1">
    <property type="nucleotide sequence ID" value="NZ_BAABRL010000009.1"/>
</dbReference>
<keyword evidence="3" id="KW-1185">Reference proteome</keyword>
<name>A0ABP9V209_9BACT</name>